<dbReference type="GO" id="GO:0005829">
    <property type="term" value="C:cytosol"/>
    <property type="evidence" value="ECO:0007669"/>
    <property type="project" value="TreeGrafter"/>
</dbReference>
<dbReference type="Proteomes" id="UP000235786">
    <property type="component" value="Unassembled WGS sequence"/>
</dbReference>
<dbReference type="InterPro" id="IPR016024">
    <property type="entry name" value="ARM-type_fold"/>
</dbReference>
<proteinExistence type="inferred from homology"/>
<protein>
    <recommendedName>
        <fullName evidence="3">Telomere length regulation protein conserved domain-containing protein</fullName>
    </recommendedName>
</protein>
<keyword evidence="5" id="KW-1185">Reference proteome</keyword>
<gene>
    <name evidence="4" type="ORF">L207DRAFT_519447</name>
</gene>
<dbReference type="Gene3D" id="1.25.40.720">
    <property type="entry name" value="Telomere length regulation protein 2, C-terminal domain"/>
    <property type="match status" value="2"/>
</dbReference>
<dbReference type="EMBL" id="KZ613963">
    <property type="protein sequence ID" value="PMD31174.1"/>
    <property type="molecule type" value="Genomic_DNA"/>
</dbReference>
<evidence type="ECO:0000259" key="3">
    <source>
        <dbReference type="Pfam" id="PF10193"/>
    </source>
</evidence>
<dbReference type="SUPFAM" id="SSF48371">
    <property type="entry name" value="ARM repeat"/>
    <property type="match status" value="1"/>
</dbReference>
<sequence>MEGLLTPVSTSYRSAAKPIEEPLTLVESAKSNTPKPSFKNASTPAQALELLKSEPDHDTLVSTLRFLSDCAGFSILSPSPLASQLVHVLVSEIVPNYWNVLQGGKKSKAAKPGPPSKSPELELLLSCLRSVPGINSVLLSLKQHIQQSRESKKAVGGTNFQELLSILLQLLQALLDGSQTVETIWRSIYEDSSPRSKQKTIWNEFLSLVGGGKILSIAAEAEDVVNELSKKIGEKHWVADGSLFSSWLARNLSQWIKKLPAGSEDGSKCCGELLSKSFRLGHTENIVRELLLSVLLDNPENSTRFIGLLKVLPSFEYRNFLYTVLKIAPALYLSASVTTEDDAQWWHSNTGIVSSVAALISQIVGADMPHHKEHLISWLTGSSGAGLGDGIAIRRAAVAVLARDKADIETVLDKSLQQFGDQLYIKHTPTLQQDVHTQVLLLAAGYVHRKSPLHFSMMMRSGTQLSAVSNRLAASSPRARFLGMVVGEAFSSLVDKGDKRMDFKVEEMSTAEAKWFKSLVSVSDTVGSLDPLSSWKAANTSKQTKPRPSKAAKKPTAPPTGSKIISIEEIETDEEESDDEDGLTPYAKPDSDAEDSDEDPTLITRNKPTAPVYVRDLISYLRDTENYDRQKLALETVAPLIRRKATFGTEVTDHAEELATLLVGLQDKYDIDNFQDMRMQGMIAILVASPLRMGQWFSKTFFDGDFSVSQRASVLTTLGLGARELGGFGAEDSALTSTKPLPSSSFPSKTLPSNVHNLYTGKQAPKSTAVDALSTQLQNTMIAPLAADLADKLTGPAILKVRTFSSRMAVEKKRKKPISNPLAKVVAEGFFFPLTGRFFMHLKAYGSSQHNVVFQPYLLALFIKTLSLLLHASGPSTLSLPQMTSEFWDLLLSLRTQSIGDITVIEALLFGFMTILELNEDKRTLVEAHGRQMLETQEWVDGVFGRVSGGGSEEDERVRMLAAGVLVRVRECVEKYQALLMGDLASFQG</sequence>
<dbReference type="Pfam" id="PF10193">
    <property type="entry name" value="Telomere_reg-2"/>
    <property type="match status" value="1"/>
</dbReference>
<evidence type="ECO:0000256" key="2">
    <source>
        <dbReference type="SAM" id="MobiDB-lite"/>
    </source>
</evidence>
<feature type="domain" description="Telomere length regulation protein conserved" evidence="3">
    <location>
        <begin position="611"/>
        <end position="722"/>
    </location>
</feature>
<dbReference type="FunFam" id="1.25.40.720:FF:000004">
    <property type="entry name" value="WGS project CABT00000000 data, contig 2.6"/>
    <property type="match status" value="1"/>
</dbReference>
<dbReference type="PANTHER" id="PTHR15830">
    <property type="entry name" value="TELOMERE LENGTH REGULATION PROTEIN TEL2 FAMILY MEMBER"/>
    <property type="match status" value="1"/>
</dbReference>
<feature type="compositionally biased region" description="Basic residues" evidence="2">
    <location>
        <begin position="544"/>
        <end position="553"/>
    </location>
</feature>
<accession>A0A2J6QY32</accession>
<dbReference type="InterPro" id="IPR038528">
    <property type="entry name" value="TEL2_C_sf"/>
</dbReference>
<dbReference type="InterPro" id="IPR019337">
    <property type="entry name" value="Telomere_length_regulation_dom"/>
</dbReference>
<evidence type="ECO:0000256" key="1">
    <source>
        <dbReference type="ARBA" id="ARBA00006133"/>
    </source>
</evidence>
<evidence type="ECO:0000313" key="4">
    <source>
        <dbReference type="EMBL" id="PMD31174.1"/>
    </source>
</evidence>
<feature type="region of interest" description="Disordered" evidence="2">
    <location>
        <begin position="537"/>
        <end position="606"/>
    </location>
</feature>
<reference evidence="4 5" key="1">
    <citation type="submission" date="2016-04" db="EMBL/GenBank/DDBJ databases">
        <title>A degradative enzymes factory behind the ericoid mycorrhizal symbiosis.</title>
        <authorList>
            <consortium name="DOE Joint Genome Institute"/>
            <person name="Martino E."/>
            <person name="Morin E."/>
            <person name="Grelet G."/>
            <person name="Kuo A."/>
            <person name="Kohler A."/>
            <person name="Daghino S."/>
            <person name="Barry K."/>
            <person name="Choi C."/>
            <person name="Cichocki N."/>
            <person name="Clum A."/>
            <person name="Copeland A."/>
            <person name="Hainaut M."/>
            <person name="Haridas S."/>
            <person name="Labutti K."/>
            <person name="Lindquist E."/>
            <person name="Lipzen A."/>
            <person name="Khouja H.-R."/>
            <person name="Murat C."/>
            <person name="Ohm R."/>
            <person name="Olson A."/>
            <person name="Spatafora J."/>
            <person name="Veneault-Fourrey C."/>
            <person name="Henrissat B."/>
            <person name="Grigoriev I."/>
            <person name="Martin F."/>
            <person name="Perotto S."/>
        </authorList>
    </citation>
    <scope>NUCLEOTIDE SEQUENCE [LARGE SCALE GENOMIC DNA]</scope>
    <source>
        <strain evidence="4 5">F</strain>
    </source>
</reference>
<dbReference type="InterPro" id="IPR051970">
    <property type="entry name" value="TEL2_Regulation"/>
</dbReference>
<organism evidence="4 5">
    <name type="scientific">Hyaloscypha variabilis (strain UAMH 11265 / GT02V1 / F)</name>
    <name type="common">Meliniomyces variabilis</name>
    <dbReference type="NCBI Taxonomy" id="1149755"/>
    <lineage>
        <taxon>Eukaryota</taxon>
        <taxon>Fungi</taxon>
        <taxon>Dikarya</taxon>
        <taxon>Ascomycota</taxon>
        <taxon>Pezizomycotina</taxon>
        <taxon>Leotiomycetes</taxon>
        <taxon>Helotiales</taxon>
        <taxon>Hyaloscyphaceae</taxon>
        <taxon>Hyaloscypha</taxon>
        <taxon>Hyaloscypha variabilis</taxon>
    </lineage>
</organism>
<dbReference type="AlphaFoldDB" id="A0A2J6QY32"/>
<feature type="compositionally biased region" description="Acidic residues" evidence="2">
    <location>
        <begin position="568"/>
        <end position="582"/>
    </location>
</feature>
<evidence type="ECO:0000313" key="5">
    <source>
        <dbReference type="Proteomes" id="UP000235786"/>
    </source>
</evidence>
<name>A0A2J6QY32_HYAVF</name>
<dbReference type="GO" id="GO:0051083">
    <property type="term" value="P:'de novo' cotranslational protein folding"/>
    <property type="evidence" value="ECO:0007669"/>
    <property type="project" value="TreeGrafter"/>
</dbReference>
<dbReference type="OrthoDB" id="10258062at2759"/>
<dbReference type="FunFam" id="1.25.40.720:FF:000007">
    <property type="entry name" value="WGS project CABT00000000 data, contig 2.6"/>
    <property type="match status" value="1"/>
</dbReference>
<dbReference type="GO" id="GO:0051879">
    <property type="term" value="F:Hsp90 protein binding"/>
    <property type="evidence" value="ECO:0007669"/>
    <property type="project" value="TreeGrafter"/>
</dbReference>
<dbReference type="STRING" id="1149755.A0A2J6QY32"/>
<dbReference type="PANTHER" id="PTHR15830:SF10">
    <property type="entry name" value="TELOMERE LENGTH REGULATION PROTEIN TEL2 HOMOLOG"/>
    <property type="match status" value="1"/>
</dbReference>
<comment type="similarity">
    <text evidence="1">Belongs to the TEL2 family.</text>
</comment>
<dbReference type="GO" id="GO:0042162">
    <property type="term" value="F:telomeric DNA binding"/>
    <property type="evidence" value="ECO:0007669"/>
    <property type="project" value="TreeGrafter"/>
</dbReference>